<gene>
    <name evidence="2" type="primary">ynhF</name>
    <name evidence="2" type="ORF">FPQ15_03770</name>
</gene>
<protein>
    <submittedName>
        <fullName evidence="2">YnhF family membrane protein</fullName>
    </submittedName>
</protein>
<keyword evidence="1" id="KW-0472">Membrane</keyword>
<dbReference type="EMBL" id="VMHM01000004">
    <property type="protein sequence ID" value="TSK04111.1"/>
    <property type="molecule type" value="Genomic_DNA"/>
</dbReference>
<accession>A0A556SSJ7</accession>
<keyword evidence="1" id="KW-0812">Transmembrane</keyword>
<name>A0A556SSJ7_9GAMM</name>
<proteinExistence type="predicted"/>
<keyword evidence="1" id="KW-1133">Transmembrane helix</keyword>
<evidence type="ECO:0000313" key="2">
    <source>
        <dbReference type="EMBL" id="TSK04111.1"/>
    </source>
</evidence>
<dbReference type="RefSeq" id="WP_141677587.1">
    <property type="nucleotide sequence ID" value="NZ_CAMLFG010000009.1"/>
</dbReference>
<sequence>MCTDLKYALMTTTAIVSVLIVFGAIVCMN</sequence>
<evidence type="ECO:0000313" key="3">
    <source>
        <dbReference type="Proteomes" id="UP000319483"/>
    </source>
</evidence>
<feature type="transmembrane region" description="Helical" evidence="1">
    <location>
        <begin position="7"/>
        <end position="26"/>
    </location>
</feature>
<comment type="caution">
    <text evidence="2">The sequence shown here is derived from an EMBL/GenBank/DDBJ whole genome shotgun (WGS) entry which is preliminary data.</text>
</comment>
<dbReference type="InterPro" id="IPR047743">
    <property type="entry name" value="YnhF-like"/>
</dbReference>
<dbReference type="NCBIfam" id="NF033411">
    <property type="entry name" value="small_mem_YnhF"/>
    <property type="match status" value="1"/>
</dbReference>
<organism evidence="2 3">
    <name type="scientific">Gilliamella apicola</name>
    <dbReference type="NCBI Taxonomy" id="1196095"/>
    <lineage>
        <taxon>Bacteria</taxon>
        <taxon>Pseudomonadati</taxon>
        <taxon>Pseudomonadota</taxon>
        <taxon>Gammaproteobacteria</taxon>
        <taxon>Orbales</taxon>
        <taxon>Orbaceae</taxon>
        <taxon>Gilliamella</taxon>
    </lineage>
</organism>
<dbReference type="Proteomes" id="UP000319483">
    <property type="component" value="Unassembled WGS sequence"/>
</dbReference>
<evidence type="ECO:0000256" key="1">
    <source>
        <dbReference type="SAM" id="Phobius"/>
    </source>
</evidence>
<dbReference type="AlphaFoldDB" id="A0A556SSJ7"/>
<reference evidence="2 3" key="1">
    <citation type="submission" date="2019-07" db="EMBL/GenBank/DDBJ databases">
        <title>Gilliamella genomes.</title>
        <authorList>
            <person name="Zheng H."/>
        </authorList>
    </citation>
    <scope>NUCLEOTIDE SEQUENCE [LARGE SCALE GENOMIC DNA]</scope>
    <source>
        <strain evidence="2 3">W8127</strain>
    </source>
</reference>